<accession>A0A8S0VQU8</accession>
<dbReference type="AlphaFoldDB" id="A0A8S0VQU8"/>
<proteinExistence type="predicted"/>
<sequence length="312" mass="35017">MARLATSFAAKKPPQQSIEEIRCDRVALLLLNAMKGEEAARSLDREGNGTERLLSFRGSFRHGQGPPTQNHRPPLRTLHLPVNSVSHAQQQMLCQRRASSAQPMGSNAFVGRRSWAMPAYSSGSNGSAFNITRFNNMVMNAMGMNPFFGYGDPAASSTMPRWTTPATHSLFFDFRFLPFVCQLRRPLLPIALRPLRLPSKPGPDNNRAAPASDRTARPPRTRRVVGVVHVYVFHCHRSRAPSEGEILPEMSRMGVGVSVHGYESHIARQTRQEEPGHSLADEEFFYERAGFYEISLPFQWLFYYDSPKPSSS</sequence>
<evidence type="ECO:0000313" key="3">
    <source>
        <dbReference type="Proteomes" id="UP000467700"/>
    </source>
</evidence>
<reference evidence="2 3" key="1">
    <citation type="submission" date="2020-01" db="EMBL/GenBank/DDBJ databases">
        <authorList>
            <person name="Gupta K D."/>
        </authorList>
    </citation>
    <scope>NUCLEOTIDE SEQUENCE [LARGE SCALE GENOMIC DNA]</scope>
</reference>
<dbReference type="Proteomes" id="UP000467700">
    <property type="component" value="Unassembled WGS sequence"/>
</dbReference>
<protein>
    <submittedName>
        <fullName evidence="2">Uncharacterized protein</fullName>
    </submittedName>
</protein>
<evidence type="ECO:0000313" key="2">
    <source>
        <dbReference type="EMBL" id="CAA7261225.1"/>
    </source>
</evidence>
<organism evidence="2 3">
    <name type="scientific">Cyclocybe aegerita</name>
    <name type="common">Black poplar mushroom</name>
    <name type="synonym">Agrocybe aegerita</name>
    <dbReference type="NCBI Taxonomy" id="1973307"/>
    <lineage>
        <taxon>Eukaryota</taxon>
        <taxon>Fungi</taxon>
        <taxon>Dikarya</taxon>
        <taxon>Basidiomycota</taxon>
        <taxon>Agaricomycotina</taxon>
        <taxon>Agaricomycetes</taxon>
        <taxon>Agaricomycetidae</taxon>
        <taxon>Agaricales</taxon>
        <taxon>Agaricineae</taxon>
        <taxon>Bolbitiaceae</taxon>
        <taxon>Cyclocybe</taxon>
    </lineage>
</organism>
<dbReference type="EMBL" id="CACVBS010000032">
    <property type="protein sequence ID" value="CAA7261225.1"/>
    <property type="molecule type" value="Genomic_DNA"/>
</dbReference>
<gene>
    <name evidence="2" type="ORF">AAE3_LOCUS3506</name>
</gene>
<name>A0A8S0VQU8_CYCAE</name>
<comment type="caution">
    <text evidence="2">The sequence shown here is derived from an EMBL/GenBank/DDBJ whole genome shotgun (WGS) entry which is preliminary data.</text>
</comment>
<feature type="region of interest" description="Disordered" evidence="1">
    <location>
        <begin position="196"/>
        <end position="219"/>
    </location>
</feature>
<keyword evidence="3" id="KW-1185">Reference proteome</keyword>
<evidence type="ECO:0000256" key="1">
    <source>
        <dbReference type="SAM" id="MobiDB-lite"/>
    </source>
</evidence>